<feature type="transmembrane region" description="Helical" evidence="2">
    <location>
        <begin position="69"/>
        <end position="91"/>
    </location>
</feature>
<evidence type="ECO:0000313" key="4">
    <source>
        <dbReference type="Proteomes" id="UP000198949"/>
    </source>
</evidence>
<feature type="transmembrane region" description="Helical" evidence="2">
    <location>
        <begin position="34"/>
        <end position="57"/>
    </location>
</feature>
<evidence type="ECO:0000256" key="2">
    <source>
        <dbReference type="SAM" id="Phobius"/>
    </source>
</evidence>
<feature type="transmembrane region" description="Helical" evidence="2">
    <location>
        <begin position="98"/>
        <end position="116"/>
    </location>
</feature>
<accession>A0A1G6R410</accession>
<proteinExistence type="predicted"/>
<feature type="transmembrane region" description="Helical" evidence="2">
    <location>
        <begin position="158"/>
        <end position="178"/>
    </location>
</feature>
<feature type="region of interest" description="Disordered" evidence="1">
    <location>
        <begin position="1"/>
        <end position="21"/>
    </location>
</feature>
<dbReference type="Proteomes" id="UP000198949">
    <property type="component" value="Unassembled WGS sequence"/>
</dbReference>
<dbReference type="EMBL" id="FNAD01000001">
    <property type="protein sequence ID" value="SDC98737.1"/>
    <property type="molecule type" value="Genomic_DNA"/>
</dbReference>
<feature type="transmembrane region" description="Helical" evidence="2">
    <location>
        <begin position="184"/>
        <end position="205"/>
    </location>
</feature>
<evidence type="ECO:0000313" key="3">
    <source>
        <dbReference type="EMBL" id="SDC98737.1"/>
    </source>
</evidence>
<sequence length="214" mass="21995">MASGNARPGRAERQRRHAEREKQRAEAARFQKRVTWTSLGLILAGLVLGLGAGALGAAEVYPYEQAMTVSLAVMAVFVGLGLLVAACAGMYVMGGWRAAPFGAVLVAGIAVLAWGVAQGDRAWRDVGVVLLAISCASFWAVPALLSPRAAAKPRRPATTAKSAGLGGVLLAGALIAAVGYATDLWWVLLFGALAVGTAAGAGIAMRAEDRRTSP</sequence>
<feature type="transmembrane region" description="Helical" evidence="2">
    <location>
        <begin position="128"/>
        <end position="146"/>
    </location>
</feature>
<keyword evidence="2" id="KW-1133">Transmembrane helix</keyword>
<keyword evidence="4" id="KW-1185">Reference proteome</keyword>
<keyword evidence="2" id="KW-0812">Transmembrane</keyword>
<protein>
    <submittedName>
        <fullName evidence="3">Uncharacterized protein</fullName>
    </submittedName>
</protein>
<reference evidence="4" key="1">
    <citation type="submission" date="2016-10" db="EMBL/GenBank/DDBJ databases">
        <authorList>
            <person name="Varghese N."/>
            <person name="Submissions S."/>
        </authorList>
    </citation>
    <scope>NUCLEOTIDE SEQUENCE [LARGE SCALE GENOMIC DNA]</scope>
    <source>
        <strain evidence="4">CGMCC 4.3516</strain>
    </source>
</reference>
<organism evidence="3 4">
    <name type="scientific">Glycomyces harbinensis</name>
    <dbReference type="NCBI Taxonomy" id="58114"/>
    <lineage>
        <taxon>Bacteria</taxon>
        <taxon>Bacillati</taxon>
        <taxon>Actinomycetota</taxon>
        <taxon>Actinomycetes</taxon>
        <taxon>Glycomycetales</taxon>
        <taxon>Glycomycetaceae</taxon>
        <taxon>Glycomyces</taxon>
    </lineage>
</organism>
<dbReference type="RefSeq" id="WP_091027328.1">
    <property type="nucleotide sequence ID" value="NZ_FNAD01000001.1"/>
</dbReference>
<gene>
    <name evidence="3" type="ORF">SAMN05216270_101253</name>
</gene>
<dbReference type="AlphaFoldDB" id="A0A1G6R410"/>
<dbReference type="OrthoDB" id="3696417at2"/>
<keyword evidence="2" id="KW-0472">Membrane</keyword>
<evidence type="ECO:0000256" key="1">
    <source>
        <dbReference type="SAM" id="MobiDB-lite"/>
    </source>
</evidence>
<name>A0A1G6R410_9ACTN</name>